<comment type="caution">
    <text evidence="2">The sequence shown here is derived from an EMBL/GenBank/DDBJ whole genome shotgun (WGS) entry which is preliminary data.</text>
</comment>
<protein>
    <submittedName>
        <fullName evidence="2">Uncharacterized protein</fullName>
    </submittedName>
</protein>
<dbReference type="AlphaFoldDB" id="A0AA88U3L8"/>
<reference evidence="2" key="1">
    <citation type="submission" date="2023-08" db="EMBL/GenBank/DDBJ databases">
        <title>Chromosome-level Genome Assembly of mud carp (Cirrhinus molitorella).</title>
        <authorList>
            <person name="Liu H."/>
        </authorList>
    </citation>
    <scope>NUCLEOTIDE SEQUENCE</scope>
    <source>
        <strain evidence="2">Prfri</strain>
        <tissue evidence="2">Muscle</tissue>
    </source>
</reference>
<dbReference type="EMBL" id="JAUYZG010000004">
    <property type="protein sequence ID" value="KAK2909019.1"/>
    <property type="molecule type" value="Genomic_DNA"/>
</dbReference>
<feature type="compositionally biased region" description="Basic and acidic residues" evidence="1">
    <location>
        <begin position="20"/>
        <end position="31"/>
    </location>
</feature>
<evidence type="ECO:0000256" key="1">
    <source>
        <dbReference type="SAM" id="MobiDB-lite"/>
    </source>
</evidence>
<evidence type="ECO:0000313" key="3">
    <source>
        <dbReference type="Proteomes" id="UP001187343"/>
    </source>
</evidence>
<dbReference type="Proteomes" id="UP001187343">
    <property type="component" value="Unassembled WGS sequence"/>
</dbReference>
<keyword evidence="3" id="KW-1185">Reference proteome</keyword>
<sequence length="66" mass="7603">MQSVRYGVWQIMLSKCNNNDSRKEQRTRPEGESSPQQQAQTLPDQSVTEESQTMGNIPFRPPLTHE</sequence>
<accession>A0AA88U3L8</accession>
<evidence type="ECO:0000313" key="2">
    <source>
        <dbReference type="EMBL" id="KAK2909019.1"/>
    </source>
</evidence>
<organism evidence="2 3">
    <name type="scientific">Cirrhinus molitorella</name>
    <name type="common">mud carp</name>
    <dbReference type="NCBI Taxonomy" id="172907"/>
    <lineage>
        <taxon>Eukaryota</taxon>
        <taxon>Metazoa</taxon>
        <taxon>Chordata</taxon>
        <taxon>Craniata</taxon>
        <taxon>Vertebrata</taxon>
        <taxon>Euteleostomi</taxon>
        <taxon>Actinopterygii</taxon>
        <taxon>Neopterygii</taxon>
        <taxon>Teleostei</taxon>
        <taxon>Ostariophysi</taxon>
        <taxon>Cypriniformes</taxon>
        <taxon>Cyprinidae</taxon>
        <taxon>Labeoninae</taxon>
        <taxon>Labeonini</taxon>
        <taxon>Cirrhinus</taxon>
    </lineage>
</organism>
<feature type="compositionally biased region" description="Polar residues" evidence="1">
    <location>
        <begin position="33"/>
        <end position="55"/>
    </location>
</feature>
<gene>
    <name evidence="2" type="ORF">Q8A67_004856</name>
</gene>
<proteinExistence type="predicted"/>
<feature type="region of interest" description="Disordered" evidence="1">
    <location>
        <begin position="15"/>
        <end position="66"/>
    </location>
</feature>
<name>A0AA88U3L8_9TELE</name>